<dbReference type="InterPro" id="IPR043129">
    <property type="entry name" value="ATPase_NBD"/>
</dbReference>
<dbReference type="Pfam" id="PF00583">
    <property type="entry name" value="Acetyltransf_1"/>
    <property type="match status" value="1"/>
</dbReference>
<keyword evidence="2" id="KW-0808">Transferase</keyword>
<evidence type="ECO:0000313" key="3">
    <source>
        <dbReference type="Proteomes" id="UP001523565"/>
    </source>
</evidence>
<dbReference type="Gene3D" id="3.40.630.30">
    <property type="match status" value="1"/>
</dbReference>
<dbReference type="InterPro" id="IPR000905">
    <property type="entry name" value="Gcp-like_dom"/>
</dbReference>
<evidence type="ECO:0000313" key="2">
    <source>
        <dbReference type="EMBL" id="MCP1110658.1"/>
    </source>
</evidence>
<dbReference type="Gene3D" id="3.30.420.40">
    <property type="match status" value="2"/>
</dbReference>
<dbReference type="CDD" id="cd04301">
    <property type="entry name" value="NAT_SF"/>
    <property type="match status" value="1"/>
</dbReference>
<dbReference type="NCBIfam" id="TIGR01575">
    <property type="entry name" value="rimI"/>
    <property type="match status" value="1"/>
</dbReference>
<dbReference type="EC" id="2.3.1.234" evidence="2"/>
<proteinExistence type="predicted"/>
<dbReference type="NCBIfam" id="TIGR03725">
    <property type="entry name" value="T6A_YeaZ"/>
    <property type="match status" value="1"/>
</dbReference>
<dbReference type="GO" id="GO:0061711">
    <property type="term" value="F:tRNA N(6)-L-threonylcarbamoyladenine synthase activity"/>
    <property type="evidence" value="ECO:0007669"/>
    <property type="project" value="UniProtKB-EC"/>
</dbReference>
<organism evidence="2 3">
    <name type="scientific">Ohessyouella blattaphilus</name>
    <dbReference type="NCBI Taxonomy" id="2949333"/>
    <lineage>
        <taxon>Bacteria</taxon>
        <taxon>Bacillati</taxon>
        <taxon>Bacillota</taxon>
        <taxon>Clostridia</taxon>
        <taxon>Lachnospirales</taxon>
        <taxon>Lachnospiraceae</taxon>
        <taxon>Ohessyouella</taxon>
    </lineage>
</organism>
<dbReference type="RefSeq" id="WP_262069537.1">
    <property type="nucleotide sequence ID" value="NZ_JAMXOC010000015.1"/>
</dbReference>
<keyword evidence="3" id="KW-1185">Reference proteome</keyword>
<feature type="domain" description="N-acetyltransferase" evidence="1">
    <location>
        <begin position="235"/>
        <end position="379"/>
    </location>
</feature>
<reference evidence="2 3" key="1">
    <citation type="journal article" date="2022" name="Genome Biol. Evol.">
        <title>Host diet, physiology and behaviors set the stage for Lachnospiraceae cladogenesis.</title>
        <authorList>
            <person name="Vera-Ponce De Leon A."/>
            <person name="Schneider M."/>
            <person name="Jahnes B.C."/>
            <person name="Sadowski V."/>
            <person name="Camuy-Velez L.A."/>
            <person name="Duan J."/>
            <person name="Sabree Z.L."/>
        </authorList>
    </citation>
    <scope>NUCLEOTIDE SEQUENCE [LARGE SCALE GENOMIC DNA]</scope>
    <source>
        <strain evidence="2 3">PAL227</strain>
    </source>
</reference>
<dbReference type="SUPFAM" id="SSF53067">
    <property type="entry name" value="Actin-like ATPase domain"/>
    <property type="match status" value="2"/>
</dbReference>
<dbReference type="PROSITE" id="PS51186">
    <property type="entry name" value="GNAT"/>
    <property type="match status" value="1"/>
</dbReference>
<dbReference type="EMBL" id="JAMZFV010000015">
    <property type="protein sequence ID" value="MCP1110658.1"/>
    <property type="molecule type" value="Genomic_DNA"/>
</dbReference>
<dbReference type="Proteomes" id="UP001523565">
    <property type="component" value="Unassembled WGS sequence"/>
</dbReference>
<name>A0ABT1EIZ5_9FIRM</name>
<dbReference type="InterPro" id="IPR006464">
    <property type="entry name" value="AcTrfase_RimI/Ard1"/>
</dbReference>
<dbReference type="SUPFAM" id="SSF55729">
    <property type="entry name" value="Acyl-CoA N-acyltransferases (Nat)"/>
    <property type="match status" value="1"/>
</dbReference>
<sequence>MRILAIDSSSLVASVALVDEEVTIAEYTVNFKKTHSQTLLPMLEEIKKMLALDLESIDALAVSSGPGSFTGLRIGASTVKGLGLALSKPLVAIPTLTGLAYNLAGDKRLICPIMDARRGQVYTAVYRMAEEVEEIMPGSALPIAELLSFLNNQREEVIFLGDGVPAFQEQIEKELGVPFAFALPHQNRQRAAAYGALALQYLKEGKTVTAAEFAPDYLRDSQAERERKERTRRDWVVKPIGKEDIGEIAELERRIFSDAWSVSGLEESYKREEALILGAYKEGKIYGYLVAYLAADECELMRLAVKEEKRKENAGTHLLLALESMCEDAGIKKIFLEVRESNKAAISFYESGNFIQDGVRPNFYDNPVEDGVLMSRELGK</sequence>
<dbReference type="Pfam" id="PF00814">
    <property type="entry name" value="TsaD"/>
    <property type="match status" value="1"/>
</dbReference>
<gene>
    <name evidence="2" type="primary">tsaB</name>
    <name evidence="2" type="ORF">NK118_10380</name>
</gene>
<dbReference type="CDD" id="cd24032">
    <property type="entry name" value="ASKHA_NBD_TsaB"/>
    <property type="match status" value="1"/>
</dbReference>
<evidence type="ECO:0000259" key="1">
    <source>
        <dbReference type="PROSITE" id="PS51186"/>
    </source>
</evidence>
<dbReference type="PANTHER" id="PTHR11735:SF11">
    <property type="entry name" value="TRNA THREONYLCARBAMOYLADENOSINE BIOSYNTHESIS PROTEIN TSAB"/>
    <property type="match status" value="1"/>
</dbReference>
<dbReference type="InterPro" id="IPR022496">
    <property type="entry name" value="T6A_TsaB"/>
</dbReference>
<dbReference type="InterPro" id="IPR000182">
    <property type="entry name" value="GNAT_dom"/>
</dbReference>
<dbReference type="PANTHER" id="PTHR11735">
    <property type="entry name" value="TRNA N6-ADENOSINE THREONYLCARBAMOYLTRANSFERASE"/>
    <property type="match status" value="1"/>
</dbReference>
<protein>
    <submittedName>
        <fullName evidence="2">tRNA (Adenosine(37)-N6)-threonylcarbamoyltransferase complex dimerization subunit type 1 TsaB</fullName>
        <ecNumber evidence="2">2.3.1.234</ecNumber>
    </submittedName>
</protein>
<dbReference type="InterPro" id="IPR016181">
    <property type="entry name" value="Acyl_CoA_acyltransferase"/>
</dbReference>
<comment type="caution">
    <text evidence="2">The sequence shown here is derived from an EMBL/GenBank/DDBJ whole genome shotgun (WGS) entry which is preliminary data.</text>
</comment>
<keyword evidence="2" id="KW-0012">Acyltransferase</keyword>
<accession>A0ABT1EIZ5</accession>